<proteinExistence type="predicted"/>
<dbReference type="EMBL" id="FOYL01000013">
    <property type="protein sequence ID" value="SFR28328.1"/>
    <property type="molecule type" value="Genomic_DNA"/>
</dbReference>
<evidence type="ECO:0008006" key="4">
    <source>
        <dbReference type="Google" id="ProtNLM"/>
    </source>
</evidence>
<reference evidence="3" key="1">
    <citation type="submission" date="2016-10" db="EMBL/GenBank/DDBJ databases">
        <authorList>
            <person name="Varghese N."/>
            <person name="Submissions S."/>
        </authorList>
    </citation>
    <scope>NUCLEOTIDE SEQUENCE [LARGE SCALE GENOMIC DNA]</scope>
    <source>
        <strain evidence="3">DSM 44232</strain>
    </source>
</reference>
<protein>
    <recommendedName>
        <fullName evidence="4">ABC-2 type transport system permease protein</fullName>
    </recommendedName>
</protein>
<dbReference type="Proteomes" id="UP000198583">
    <property type="component" value="Unassembled WGS sequence"/>
</dbReference>
<keyword evidence="1" id="KW-0472">Membrane</keyword>
<gene>
    <name evidence="2" type="ORF">SAMN04488564_113176</name>
</gene>
<keyword evidence="3" id="KW-1185">Reference proteome</keyword>
<dbReference type="OrthoDB" id="3538230at2"/>
<evidence type="ECO:0000256" key="1">
    <source>
        <dbReference type="SAM" id="Phobius"/>
    </source>
</evidence>
<sequence>MKIFRHLITSIAVFCVLVAAGAFAFAVVTTFVVSAFRDVEISAWNVVASQVARWFLFWVGIYLIHNLLPIAVAHGRTRREFLAGASAFSVVLAFVMGLLGWLGFLVEGGIYSLMDWRADEHGSSVAYFLMFLVWCAVGMFCAAAFDRFGAGGIFSIPIALSLVAVTTTGIPGSGKLPFVPDLPVLLGSGWHLVSVAAFLVALAGTWAIARDMPVRLRTT</sequence>
<feature type="transmembrane region" description="Helical" evidence="1">
    <location>
        <begin position="7"/>
        <end position="35"/>
    </location>
</feature>
<keyword evidence="1" id="KW-1133">Transmembrane helix</keyword>
<feature type="transmembrane region" description="Helical" evidence="1">
    <location>
        <begin position="81"/>
        <end position="104"/>
    </location>
</feature>
<dbReference type="STRING" id="84724.SAMN04488564_113176"/>
<evidence type="ECO:0000313" key="2">
    <source>
        <dbReference type="EMBL" id="SFR28328.1"/>
    </source>
</evidence>
<accession>A0A1I6FEL2</accession>
<dbReference type="AlphaFoldDB" id="A0A1I6FEL2"/>
<organism evidence="2 3">
    <name type="scientific">Lentzea waywayandensis</name>
    <dbReference type="NCBI Taxonomy" id="84724"/>
    <lineage>
        <taxon>Bacteria</taxon>
        <taxon>Bacillati</taxon>
        <taxon>Actinomycetota</taxon>
        <taxon>Actinomycetes</taxon>
        <taxon>Pseudonocardiales</taxon>
        <taxon>Pseudonocardiaceae</taxon>
        <taxon>Lentzea</taxon>
    </lineage>
</organism>
<name>A0A1I6FEL2_9PSEU</name>
<feature type="transmembrane region" description="Helical" evidence="1">
    <location>
        <begin position="55"/>
        <end position="74"/>
    </location>
</feature>
<feature type="transmembrane region" description="Helical" evidence="1">
    <location>
        <begin position="124"/>
        <end position="145"/>
    </location>
</feature>
<keyword evidence="1" id="KW-0812">Transmembrane</keyword>
<evidence type="ECO:0000313" key="3">
    <source>
        <dbReference type="Proteomes" id="UP000198583"/>
    </source>
</evidence>
<feature type="transmembrane region" description="Helical" evidence="1">
    <location>
        <begin position="190"/>
        <end position="209"/>
    </location>
</feature>
<dbReference type="RefSeq" id="WP_093604243.1">
    <property type="nucleotide sequence ID" value="NZ_FOYL01000013.1"/>
</dbReference>
<feature type="transmembrane region" description="Helical" evidence="1">
    <location>
        <begin position="152"/>
        <end position="170"/>
    </location>
</feature>